<gene>
    <name evidence="3" type="ORF">AOZ06_28755</name>
</gene>
<sequence>MATIVDKDDSRRLAAAWLDRTYGGRVALAESQPFAERARTWLFSCQYADGPVEPMLAATLAVPKDGGEPFPVANTDPLDEQLNAPDGTDSWRRRVNARNCLVATDAAVRHRPASALPWRPEDEMPGWWDRLLTGVFAGAEVATCASWSEVADAVVTGGPGTHAAVWLRRELDGLPLTGHLLYAQYRDGGAMLLDGQRGSLARCYDDEVGSLVVARLHRPEAGVGDPLPVPWQRAAPHFAAAVAKAQAWLEHTYAGEAVLVDPGPGDETRRGWLFACTTRRFADTGDWREQMLDAALVVPKAAGEPPFGLPNPDPWTWMTRWDDGEPDLPAPPAPGPAAWYASTMDQIGAVLSAHAHQDWAGAVQEIVNFPEDARALVWVRRQDYRGRETVGNLIVVANERDNVRFVDGMAEDGKATFEANAACVHVIRYR</sequence>
<dbReference type="KEGG" id="kphy:AOZ06_28755"/>
<organism evidence="3 4">
    <name type="scientific">Kibdelosporangium phytohabitans</name>
    <dbReference type="NCBI Taxonomy" id="860235"/>
    <lineage>
        <taxon>Bacteria</taxon>
        <taxon>Bacillati</taxon>
        <taxon>Actinomycetota</taxon>
        <taxon>Actinomycetes</taxon>
        <taxon>Pseudonocardiales</taxon>
        <taxon>Pseudonocardiaceae</taxon>
        <taxon>Kibdelosporangium</taxon>
    </lineage>
</organism>
<evidence type="ECO:0008006" key="5">
    <source>
        <dbReference type="Google" id="ProtNLM"/>
    </source>
</evidence>
<protein>
    <recommendedName>
        <fullName evidence="5">Papain fold toxin 1 (Glutamine deamidase) of polymorphic toxin system</fullName>
    </recommendedName>
</protein>
<dbReference type="AlphaFoldDB" id="A0A0N9IF46"/>
<accession>A0A0N9IF46</accession>
<dbReference type="InterPro" id="IPR028908">
    <property type="entry name" value="Tox-PL_dom"/>
</dbReference>
<feature type="domain" description="Tox-PL" evidence="2">
    <location>
        <begin position="96"/>
        <end position="198"/>
    </location>
</feature>
<keyword evidence="4" id="KW-1185">Reference proteome</keyword>
<evidence type="ECO:0000259" key="1">
    <source>
        <dbReference type="Pfam" id="PF15567"/>
    </source>
</evidence>
<name>A0A0N9IF46_9PSEU</name>
<dbReference type="OrthoDB" id="3681146at2"/>
<evidence type="ECO:0000259" key="2">
    <source>
        <dbReference type="Pfam" id="PF15644"/>
    </source>
</evidence>
<dbReference type="InterPro" id="IPR029082">
    <property type="entry name" value="Imm35"/>
</dbReference>
<reference evidence="3 4" key="1">
    <citation type="submission" date="2015-07" db="EMBL/GenBank/DDBJ databases">
        <title>Genome sequencing of Kibdelosporangium phytohabitans.</title>
        <authorList>
            <person name="Qin S."/>
            <person name="Xing K."/>
        </authorList>
    </citation>
    <scope>NUCLEOTIDE SEQUENCE [LARGE SCALE GENOMIC DNA]</scope>
    <source>
        <strain evidence="3 4">KLBMP1111</strain>
    </source>
</reference>
<feature type="domain" description="Immunity protein 35" evidence="1">
    <location>
        <begin position="240"/>
        <end position="323"/>
    </location>
</feature>
<dbReference type="Proteomes" id="UP000063699">
    <property type="component" value="Chromosome"/>
</dbReference>
<proteinExistence type="predicted"/>
<evidence type="ECO:0000313" key="3">
    <source>
        <dbReference type="EMBL" id="ALG15138.1"/>
    </source>
</evidence>
<dbReference type="RefSeq" id="WP_054296992.1">
    <property type="nucleotide sequence ID" value="NZ_CP012752.1"/>
</dbReference>
<dbReference type="Pfam" id="PF15644">
    <property type="entry name" value="Gln_amidase"/>
    <property type="match status" value="1"/>
</dbReference>
<dbReference type="Pfam" id="PF15567">
    <property type="entry name" value="Imm35"/>
    <property type="match status" value="1"/>
</dbReference>
<dbReference type="EMBL" id="CP012752">
    <property type="protein sequence ID" value="ALG15138.1"/>
    <property type="molecule type" value="Genomic_DNA"/>
</dbReference>
<dbReference type="STRING" id="860235.AOZ06_28755"/>
<evidence type="ECO:0000313" key="4">
    <source>
        <dbReference type="Proteomes" id="UP000063699"/>
    </source>
</evidence>